<evidence type="ECO:0000256" key="1">
    <source>
        <dbReference type="ARBA" id="ARBA00001946"/>
    </source>
</evidence>
<evidence type="ECO:0000256" key="13">
    <source>
        <dbReference type="ARBA" id="ARBA00023136"/>
    </source>
</evidence>
<evidence type="ECO:0000256" key="11">
    <source>
        <dbReference type="ARBA" id="ARBA00022842"/>
    </source>
</evidence>
<dbReference type="Proteomes" id="UP000198693">
    <property type="component" value="Unassembled WGS sequence"/>
</dbReference>
<evidence type="ECO:0000256" key="8">
    <source>
        <dbReference type="ARBA" id="ARBA00022573"/>
    </source>
</evidence>
<evidence type="ECO:0000256" key="2">
    <source>
        <dbReference type="ARBA" id="ARBA00004651"/>
    </source>
</evidence>
<evidence type="ECO:0000256" key="19">
    <source>
        <dbReference type="HAMAP-Rule" id="MF_00719"/>
    </source>
</evidence>
<feature type="transmembrane region" description="Helical" evidence="19">
    <location>
        <begin position="138"/>
        <end position="159"/>
    </location>
</feature>
<dbReference type="OrthoDB" id="9794626at2"/>
<comment type="pathway">
    <text evidence="3 19">Cofactor biosynthesis; adenosylcobalamin biosynthesis; adenosylcobalamin from cob(II)yrinate a,c-diamide: step 7/7.</text>
</comment>
<reference evidence="21" key="1">
    <citation type="submission" date="2016-10" db="EMBL/GenBank/DDBJ databases">
        <authorList>
            <person name="Varghese N."/>
            <person name="Submissions S."/>
        </authorList>
    </citation>
    <scope>NUCLEOTIDE SEQUENCE [LARGE SCALE GENOMIC DNA]</scope>
    <source>
        <strain evidence="21">CGMCC 1.6981</strain>
    </source>
</reference>
<dbReference type="GO" id="GO:0051073">
    <property type="term" value="F:adenosylcobinamide-GDP ribazoletransferase activity"/>
    <property type="evidence" value="ECO:0007669"/>
    <property type="project" value="UniProtKB-UniRule"/>
</dbReference>
<feature type="transmembrane region" description="Helical" evidence="19">
    <location>
        <begin position="62"/>
        <end position="81"/>
    </location>
</feature>
<evidence type="ECO:0000256" key="6">
    <source>
        <dbReference type="ARBA" id="ARBA00015850"/>
    </source>
</evidence>
<protein>
    <recommendedName>
        <fullName evidence="6 19">Adenosylcobinamide-GDP ribazoletransferase</fullName>
        <ecNumber evidence="5 19">2.7.8.26</ecNumber>
    </recommendedName>
    <alternativeName>
        <fullName evidence="16 19">Cobalamin synthase</fullName>
    </alternativeName>
    <alternativeName>
        <fullName evidence="15 19">Cobalamin-5'-phosphate synthase</fullName>
    </alternativeName>
</protein>
<keyword evidence="12 19" id="KW-1133">Transmembrane helix</keyword>
<evidence type="ECO:0000256" key="18">
    <source>
        <dbReference type="ARBA" id="ARBA00049504"/>
    </source>
</evidence>
<gene>
    <name evidence="19" type="primary">cobS</name>
    <name evidence="20" type="ORF">SAMN04487955_111105</name>
</gene>
<comment type="catalytic activity">
    <reaction evidence="17 19">
        <text>alpha-ribazole + adenosylcob(III)inamide-GDP = adenosylcob(III)alamin + GMP + H(+)</text>
        <dbReference type="Rhea" id="RHEA:16049"/>
        <dbReference type="ChEBI" id="CHEBI:10329"/>
        <dbReference type="ChEBI" id="CHEBI:15378"/>
        <dbReference type="ChEBI" id="CHEBI:18408"/>
        <dbReference type="ChEBI" id="CHEBI:58115"/>
        <dbReference type="ChEBI" id="CHEBI:60487"/>
        <dbReference type="EC" id="2.7.8.26"/>
    </reaction>
</comment>
<dbReference type="AlphaFoldDB" id="A0A1I7JNG9"/>
<evidence type="ECO:0000256" key="16">
    <source>
        <dbReference type="ARBA" id="ARBA00032853"/>
    </source>
</evidence>
<evidence type="ECO:0000256" key="5">
    <source>
        <dbReference type="ARBA" id="ARBA00013200"/>
    </source>
</evidence>
<feature type="transmembrane region" description="Helical" evidence="19">
    <location>
        <begin position="234"/>
        <end position="254"/>
    </location>
</feature>
<comment type="subcellular location">
    <subcellularLocation>
        <location evidence="2 19">Cell membrane</location>
        <topology evidence="2 19">Multi-pass membrane protein</topology>
    </subcellularLocation>
</comment>
<evidence type="ECO:0000256" key="14">
    <source>
        <dbReference type="ARBA" id="ARBA00025228"/>
    </source>
</evidence>
<keyword evidence="13 19" id="KW-0472">Membrane</keyword>
<evidence type="ECO:0000256" key="10">
    <source>
        <dbReference type="ARBA" id="ARBA00022692"/>
    </source>
</evidence>
<accession>A0A1I7JNG9</accession>
<dbReference type="InterPro" id="IPR003805">
    <property type="entry name" value="CobS"/>
</dbReference>
<evidence type="ECO:0000256" key="9">
    <source>
        <dbReference type="ARBA" id="ARBA00022679"/>
    </source>
</evidence>
<dbReference type="RefSeq" id="WP_089796797.1">
    <property type="nucleotide sequence ID" value="NZ_FPBP01000011.1"/>
</dbReference>
<dbReference type="HAMAP" id="MF_00719">
    <property type="entry name" value="CobS"/>
    <property type="match status" value="1"/>
</dbReference>
<evidence type="ECO:0000256" key="17">
    <source>
        <dbReference type="ARBA" id="ARBA00048623"/>
    </source>
</evidence>
<feature type="transmembrane region" description="Helical" evidence="19">
    <location>
        <begin position="202"/>
        <end position="222"/>
    </location>
</feature>
<keyword evidence="8 19" id="KW-0169">Cobalamin biosynthesis</keyword>
<evidence type="ECO:0000256" key="7">
    <source>
        <dbReference type="ARBA" id="ARBA00022475"/>
    </source>
</evidence>
<comment type="function">
    <text evidence="14 19">Joins adenosylcobinamide-GDP and alpha-ribazole to generate adenosylcobalamin (Ado-cobalamin). Also synthesizes adenosylcobalamin 5'-phosphate from adenosylcobinamide-GDP and alpha-ribazole 5'-phosphate.</text>
</comment>
<dbReference type="GO" id="GO:0009236">
    <property type="term" value="P:cobalamin biosynthetic process"/>
    <property type="evidence" value="ECO:0007669"/>
    <property type="project" value="UniProtKB-UniRule"/>
</dbReference>
<dbReference type="GO" id="GO:0008818">
    <property type="term" value="F:cobalamin 5'-phosphate synthase activity"/>
    <property type="evidence" value="ECO:0007669"/>
    <property type="project" value="UniProtKB-UniRule"/>
</dbReference>
<dbReference type="NCBIfam" id="TIGR00317">
    <property type="entry name" value="cobS"/>
    <property type="match status" value="1"/>
</dbReference>
<keyword evidence="9 19" id="KW-0808">Transferase</keyword>
<evidence type="ECO:0000256" key="4">
    <source>
        <dbReference type="ARBA" id="ARBA00010561"/>
    </source>
</evidence>
<evidence type="ECO:0000313" key="21">
    <source>
        <dbReference type="Proteomes" id="UP000198693"/>
    </source>
</evidence>
<evidence type="ECO:0000256" key="3">
    <source>
        <dbReference type="ARBA" id="ARBA00004663"/>
    </source>
</evidence>
<evidence type="ECO:0000256" key="12">
    <source>
        <dbReference type="ARBA" id="ARBA00022989"/>
    </source>
</evidence>
<dbReference type="GO" id="GO:0005886">
    <property type="term" value="C:plasma membrane"/>
    <property type="evidence" value="ECO:0007669"/>
    <property type="project" value="UniProtKB-SubCell"/>
</dbReference>
<name>A0A1I7JNG9_9GAMM</name>
<evidence type="ECO:0000313" key="20">
    <source>
        <dbReference type="EMBL" id="SFU86698.1"/>
    </source>
</evidence>
<keyword evidence="7 19" id="KW-1003">Cell membrane</keyword>
<feature type="transmembrane region" description="Helical" evidence="19">
    <location>
        <begin position="180"/>
        <end position="196"/>
    </location>
</feature>
<dbReference type="EMBL" id="FPBP01000011">
    <property type="protein sequence ID" value="SFU86698.1"/>
    <property type="molecule type" value="Genomic_DNA"/>
</dbReference>
<dbReference type="PANTHER" id="PTHR34148">
    <property type="entry name" value="ADENOSYLCOBINAMIDE-GDP RIBAZOLETRANSFERASE"/>
    <property type="match status" value="1"/>
</dbReference>
<dbReference type="STRING" id="463301.SAMN04487955_111105"/>
<organism evidence="20 21">
    <name type="scientific">Halomonas korlensis</name>
    <dbReference type="NCBI Taxonomy" id="463301"/>
    <lineage>
        <taxon>Bacteria</taxon>
        <taxon>Pseudomonadati</taxon>
        <taxon>Pseudomonadota</taxon>
        <taxon>Gammaproteobacteria</taxon>
        <taxon>Oceanospirillales</taxon>
        <taxon>Halomonadaceae</taxon>
        <taxon>Halomonas</taxon>
    </lineage>
</organism>
<comment type="similarity">
    <text evidence="4 19">Belongs to the CobS family.</text>
</comment>
<feature type="transmembrane region" description="Helical" evidence="19">
    <location>
        <begin position="37"/>
        <end position="56"/>
    </location>
</feature>
<evidence type="ECO:0000256" key="15">
    <source>
        <dbReference type="ARBA" id="ARBA00032605"/>
    </source>
</evidence>
<comment type="cofactor">
    <cofactor evidence="1 19">
        <name>Mg(2+)</name>
        <dbReference type="ChEBI" id="CHEBI:18420"/>
    </cofactor>
</comment>
<comment type="catalytic activity">
    <reaction evidence="18 19">
        <text>alpha-ribazole 5'-phosphate + adenosylcob(III)inamide-GDP = adenosylcob(III)alamin 5'-phosphate + GMP + H(+)</text>
        <dbReference type="Rhea" id="RHEA:23560"/>
        <dbReference type="ChEBI" id="CHEBI:15378"/>
        <dbReference type="ChEBI" id="CHEBI:57918"/>
        <dbReference type="ChEBI" id="CHEBI:58115"/>
        <dbReference type="ChEBI" id="CHEBI:60487"/>
        <dbReference type="ChEBI" id="CHEBI:60493"/>
        <dbReference type="EC" id="2.7.8.26"/>
    </reaction>
</comment>
<sequence length="259" mass="28172">MRAAGYGLLLTIQFLTRLPVPIECPWNRETSRWALRCYPLVGALIGALLAGVALLLQGLPAPLLALVLLSLWVALTGGLHLDGLMDIADALGSNTPLERRWAIMKDPQVGSFGMLSLVFLLAWKGMLLWALLDSGMPLWLLVVVPALGRFGAVALLGVAPCARREGLAWAWQQHLRHRDVGFAALPLVLMALWSIGVSPGLLWGWLWMVAGLLIFLVGYGGLMMRTFKGINGDMVGAAIEGGELCLLLIAWSWWWSVMG</sequence>
<dbReference type="EC" id="2.7.8.26" evidence="5 19"/>
<dbReference type="UniPathway" id="UPA00148">
    <property type="reaction ID" value="UER00238"/>
</dbReference>
<feature type="transmembrane region" description="Helical" evidence="19">
    <location>
        <begin position="109"/>
        <end position="132"/>
    </location>
</feature>
<keyword evidence="21" id="KW-1185">Reference proteome</keyword>
<dbReference type="Pfam" id="PF02654">
    <property type="entry name" value="CobS"/>
    <property type="match status" value="1"/>
</dbReference>
<keyword evidence="10 19" id="KW-0812">Transmembrane</keyword>
<dbReference type="PANTHER" id="PTHR34148:SF1">
    <property type="entry name" value="ADENOSYLCOBINAMIDE-GDP RIBAZOLETRANSFERASE"/>
    <property type="match status" value="1"/>
</dbReference>
<keyword evidence="11 19" id="KW-0460">Magnesium</keyword>
<proteinExistence type="inferred from homology"/>